<name>A0A2D2CZG6_METT3</name>
<dbReference type="InterPro" id="IPR012334">
    <property type="entry name" value="Pectin_lyas_fold"/>
</dbReference>
<dbReference type="InterPro" id="IPR006626">
    <property type="entry name" value="PbH1"/>
</dbReference>
<evidence type="ECO:0000313" key="3">
    <source>
        <dbReference type="EMBL" id="ATQ68132.1"/>
    </source>
</evidence>
<dbReference type="SMART" id="SM00710">
    <property type="entry name" value="PbH1"/>
    <property type="match status" value="5"/>
</dbReference>
<keyword evidence="4" id="KW-1185">Reference proteome</keyword>
<evidence type="ECO:0000259" key="2">
    <source>
        <dbReference type="Pfam" id="PF13229"/>
    </source>
</evidence>
<evidence type="ECO:0000256" key="1">
    <source>
        <dbReference type="SAM" id="SignalP"/>
    </source>
</evidence>
<proteinExistence type="predicted"/>
<dbReference type="InterPro" id="IPR011050">
    <property type="entry name" value="Pectin_lyase_fold/virulence"/>
</dbReference>
<dbReference type="InterPro" id="IPR039448">
    <property type="entry name" value="Beta_helix"/>
</dbReference>
<gene>
    <name evidence="3" type="ORF">CQW49_09730</name>
</gene>
<dbReference type="Gene3D" id="2.160.20.10">
    <property type="entry name" value="Single-stranded right-handed beta-helix, Pectin lyase-like"/>
    <property type="match status" value="1"/>
</dbReference>
<evidence type="ECO:0000313" key="4">
    <source>
        <dbReference type="Proteomes" id="UP000230709"/>
    </source>
</evidence>
<dbReference type="AlphaFoldDB" id="A0A2D2CZG6"/>
<organism evidence="3 4">
    <name type="scientific">Methylosinus trichosporium (strain ATCC 35070 / NCIMB 11131 / UNIQEM 75 / OB3b)</name>
    <dbReference type="NCBI Taxonomy" id="595536"/>
    <lineage>
        <taxon>Bacteria</taxon>
        <taxon>Pseudomonadati</taxon>
        <taxon>Pseudomonadota</taxon>
        <taxon>Alphaproteobacteria</taxon>
        <taxon>Hyphomicrobiales</taxon>
        <taxon>Methylocystaceae</taxon>
        <taxon>Methylosinus</taxon>
    </lineage>
</organism>
<keyword evidence="1" id="KW-0732">Signal</keyword>
<dbReference type="Pfam" id="PF13229">
    <property type="entry name" value="Beta_helix"/>
    <property type="match status" value="1"/>
</dbReference>
<feature type="signal peptide" evidence="1">
    <location>
        <begin position="1"/>
        <end position="27"/>
    </location>
</feature>
<sequence>MHERSIVSALAAAASLAACFAASPAAALNAVSYVSGKGADAGVCATPASACRTFAYALTQTKAAGEIKAIDAANYGAAAAGLVINKSITITGVPGAGVDMTALDTAIKVSAGGIGVVTLRNLEINGQGVAPNGIFVQSAKRVYISDVTVRNFTGDGIALGNNGGNAAVTIADSTVTNNGFIGVRIEPPGGASLRVNIEHVTSNDNGHSGFLSSSTAKTTIVDSIAEGNLVDGFRLEGNATGLMILSRSVATANGGGIRNVSAGGVVRSYGDNRVNANTTDTAGTIVLVTPQ</sequence>
<dbReference type="KEGG" id="mtw:CQW49_09730"/>
<dbReference type="SUPFAM" id="SSF51126">
    <property type="entry name" value="Pectin lyase-like"/>
    <property type="match status" value="1"/>
</dbReference>
<feature type="domain" description="Right handed beta helix" evidence="2">
    <location>
        <begin position="116"/>
        <end position="264"/>
    </location>
</feature>
<dbReference type="EMBL" id="CP023737">
    <property type="protein sequence ID" value="ATQ68132.1"/>
    <property type="molecule type" value="Genomic_DNA"/>
</dbReference>
<feature type="chain" id="PRO_5013622177" evidence="1">
    <location>
        <begin position="28"/>
        <end position="291"/>
    </location>
</feature>
<accession>A0A2D2CZG6</accession>
<protein>
    <submittedName>
        <fullName evidence="3">Right-handed parallel beta-helix repeat-containing protein</fullName>
    </submittedName>
</protein>
<reference evidence="4" key="1">
    <citation type="submission" date="2017-10" db="EMBL/GenBank/DDBJ databases">
        <title>Completed PacBio SMRT sequence of Methylosinus trichosporium OB3b reveals presence of a third large plasmid.</title>
        <authorList>
            <person name="Charles T.C."/>
            <person name="Lynch M.D.J."/>
            <person name="Heil J.R."/>
            <person name="Cheng J."/>
        </authorList>
    </citation>
    <scope>NUCLEOTIDE SEQUENCE [LARGE SCALE GENOMIC DNA]</scope>
    <source>
        <strain evidence="4">OB3b</strain>
    </source>
</reference>
<dbReference type="Proteomes" id="UP000230709">
    <property type="component" value="Chromosome"/>
</dbReference>
<dbReference type="PROSITE" id="PS51257">
    <property type="entry name" value="PROKAR_LIPOPROTEIN"/>
    <property type="match status" value="1"/>
</dbReference>
<dbReference type="RefSeq" id="WP_003610565.1">
    <property type="nucleotide sequence ID" value="NZ_ADVE02000001.1"/>
</dbReference>